<evidence type="ECO:0000313" key="2">
    <source>
        <dbReference type="EMBL" id="KKM81234.1"/>
    </source>
</evidence>
<evidence type="ECO:0000313" key="1">
    <source>
        <dbReference type="EMBL" id="KKL48684.1"/>
    </source>
</evidence>
<organism evidence="2">
    <name type="scientific">marine sediment metagenome</name>
    <dbReference type="NCBI Taxonomy" id="412755"/>
    <lineage>
        <taxon>unclassified sequences</taxon>
        <taxon>metagenomes</taxon>
        <taxon>ecological metagenomes</taxon>
    </lineage>
</organism>
<dbReference type="AlphaFoldDB" id="A0A0F9KG84"/>
<proteinExistence type="predicted"/>
<gene>
    <name evidence="2" type="ORF">LCGC14_1331830</name>
    <name evidence="1" type="ORF">LCGC14_2323030</name>
</gene>
<sequence length="28" mass="3098">RSLISPTVSVVNNDTVEFTYELTKNAEA</sequence>
<protein>
    <submittedName>
        <fullName evidence="2">Uncharacterized protein</fullName>
    </submittedName>
</protein>
<dbReference type="EMBL" id="LAZR01008054">
    <property type="protein sequence ID" value="KKM81234.1"/>
    <property type="molecule type" value="Genomic_DNA"/>
</dbReference>
<name>A0A0F9KG84_9ZZZZ</name>
<dbReference type="EMBL" id="LAZR01033231">
    <property type="protein sequence ID" value="KKL48684.1"/>
    <property type="molecule type" value="Genomic_DNA"/>
</dbReference>
<comment type="caution">
    <text evidence="2">The sequence shown here is derived from an EMBL/GenBank/DDBJ whole genome shotgun (WGS) entry which is preliminary data.</text>
</comment>
<feature type="non-terminal residue" evidence="2">
    <location>
        <position position="1"/>
    </location>
</feature>
<accession>A0A0F9KG84</accession>
<reference evidence="2" key="1">
    <citation type="journal article" date="2015" name="Nature">
        <title>Complex archaea that bridge the gap between prokaryotes and eukaryotes.</title>
        <authorList>
            <person name="Spang A."/>
            <person name="Saw J.H."/>
            <person name="Jorgensen S.L."/>
            <person name="Zaremba-Niedzwiedzka K."/>
            <person name="Martijn J."/>
            <person name="Lind A.E."/>
            <person name="van Eijk R."/>
            <person name="Schleper C."/>
            <person name="Guy L."/>
            <person name="Ettema T.J."/>
        </authorList>
    </citation>
    <scope>NUCLEOTIDE SEQUENCE</scope>
</reference>